<keyword evidence="4" id="KW-1185">Reference proteome</keyword>
<accession>A0AAN7BU15</accession>
<reference evidence="3" key="2">
    <citation type="submission" date="2023-05" db="EMBL/GenBank/DDBJ databases">
        <authorList>
            <consortium name="Lawrence Berkeley National Laboratory"/>
            <person name="Steindorff A."/>
            <person name="Hensen N."/>
            <person name="Bonometti L."/>
            <person name="Westerberg I."/>
            <person name="Brannstrom I.O."/>
            <person name="Guillou S."/>
            <person name="Cros-Aarteil S."/>
            <person name="Calhoun S."/>
            <person name="Haridas S."/>
            <person name="Kuo A."/>
            <person name="Mondo S."/>
            <person name="Pangilinan J."/>
            <person name="Riley R."/>
            <person name="Labutti K."/>
            <person name="Andreopoulos B."/>
            <person name="Lipzen A."/>
            <person name="Chen C."/>
            <person name="Yanf M."/>
            <person name="Daum C."/>
            <person name="Ng V."/>
            <person name="Clum A."/>
            <person name="Ohm R."/>
            <person name="Martin F."/>
            <person name="Silar P."/>
            <person name="Natvig D."/>
            <person name="Lalanne C."/>
            <person name="Gautier V."/>
            <person name="Ament-Velasquez S.L."/>
            <person name="Kruys A."/>
            <person name="Hutchinson M.I."/>
            <person name="Powell A.J."/>
            <person name="Barry K."/>
            <person name="Miller A.N."/>
            <person name="Grigoriev I.V."/>
            <person name="Debuchy R."/>
            <person name="Gladieux P."/>
            <person name="Thoren M.H."/>
            <person name="Johannesson H."/>
        </authorList>
    </citation>
    <scope>NUCLEOTIDE SEQUENCE</scope>
    <source>
        <strain evidence="3">CBS 990.96</strain>
    </source>
</reference>
<evidence type="ECO:0000313" key="3">
    <source>
        <dbReference type="EMBL" id="KAK4229574.1"/>
    </source>
</evidence>
<name>A0AAN7BU15_9PEZI</name>
<dbReference type="EMBL" id="MU865307">
    <property type="protein sequence ID" value="KAK4229574.1"/>
    <property type="molecule type" value="Genomic_DNA"/>
</dbReference>
<proteinExistence type="predicted"/>
<feature type="chain" id="PRO_5042930090" evidence="2">
    <location>
        <begin position="22"/>
        <end position="130"/>
    </location>
</feature>
<comment type="caution">
    <text evidence="3">The sequence shown here is derived from an EMBL/GenBank/DDBJ whole genome shotgun (WGS) entry which is preliminary data.</text>
</comment>
<evidence type="ECO:0000313" key="4">
    <source>
        <dbReference type="Proteomes" id="UP001301958"/>
    </source>
</evidence>
<dbReference type="Proteomes" id="UP001301958">
    <property type="component" value="Unassembled WGS sequence"/>
</dbReference>
<feature type="signal peptide" evidence="2">
    <location>
        <begin position="1"/>
        <end position="21"/>
    </location>
</feature>
<reference evidence="3" key="1">
    <citation type="journal article" date="2023" name="Mol. Phylogenet. Evol.">
        <title>Genome-scale phylogeny and comparative genomics of the fungal order Sordariales.</title>
        <authorList>
            <person name="Hensen N."/>
            <person name="Bonometti L."/>
            <person name="Westerberg I."/>
            <person name="Brannstrom I.O."/>
            <person name="Guillou S."/>
            <person name="Cros-Aarteil S."/>
            <person name="Calhoun S."/>
            <person name="Haridas S."/>
            <person name="Kuo A."/>
            <person name="Mondo S."/>
            <person name="Pangilinan J."/>
            <person name="Riley R."/>
            <person name="LaButti K."/>
            <person name="Andreopoulos B."/>
            <person name="Lipzen A."/>
            <person name="Chen C."/>
            <person name="Yan M."/>
            <person name="Daum C."/>
            <person name="Ng V."/>
            <person name="Clum A."/>
            <person name="Steindorff A."/>
            <person name="Ohm R.A."/>
            <person name="Martin F."/>
            <person name="Silar P."/>
            <person name="Natvig D.O."/>
            <person name="Lalanne C."/>
            <person name="Gautier V."/>
            <person name="Ament-Velasquez S.L."/>
            <person name="Kruys A."/>
            <person name="Hutchinson M.I."/>
            <person name="Powell A.J."/>
            <person name="Barry K."/>
            <person name="Miller A.N."/>
            <person name="Grigoriev I.V."/>
            <person name="Debuchy R."/>
            <person name="Gladieux P."/>
            <person name="Hiltunen Thoren M."/>
            <person name="Johannesson H."/>
        </authorList>
    </citation>
    <scope>NUCLEOTIDE SEQUENCE</scope>
    <source>
        <strain evidence="3">CBS 990.96</strain>
    </source>
</reference>
<sequence length="130" mass="14096">MKVQSILFALAAATLNTLAIADVAAEANVALGQANNNIAAPAGTAVDAQKPGLWGADAWDSDDEDHKEGKKHDDKKCKPGQWACDWDKKKGSGTKVCNVLGKWERTNSCPKKQKCFFNVKNKSPYCIPDY</sequence>
<dbReference type="AlphaFoldDB" id="A0AAN7BU15"/>
<evidence type="ECO:0000256" key="2">
    <source>
        <dbReference type="SAM" id="SignalP"/>
    </source>
</evidence>
<feature type="compositionally biased region" description="Basic and acidic residues" evidence="1">
    <location>
        <begin position="64"/>
        <end position="77"/>
    </location>
</feature>
<keyword evidence="2" id="KW-0732">Signal</keyword>
<protein>
    <submittedName>
        <fullName evidence="3">Uncharacterized protein</fullName>
    </submittedName>
</protein>
<gene>
    <name evidence="3" type="ORF">QBC38DRAFT_453211</name>
</gene>
<organism evidence="3 4">
    <name type="scientific">Podospora fimiseda</name>
    <dbReference type="NCBI Taxonomy" id="252190"/>
    <lineage>
        <taxon>Eukaryota</taxon>
        <taxon>Fungi</taxon>
        <taxon>Dikarya</taxon>
        <taxon>Ascomycota</taxon>
        <taxon>Pezizomycotina</taxon>
        <taxon>Sordariomycetes</taxon>
        <taxon>Sordariomycetidae</taxon>
        <taxon>Sordariales</taxon>
        <taxon>Podosporaceae</taxon>
        <taxon>Podospora</taxon>
    </lineage>
</organism>
<feature type="region of interest" description="Disordered" evidence="1">
    <location>
        <begin position="49"/>
        <end position="77"/>
    </location>
</feature>
<evidence type="ECO:0000256" key="1">
    <source>
        <dbReference type="SAM" id="MobiDB-lite"/>
    </source>
</evidence>